<dbReference type="AlphaFoldDB" id="A0A7S8CDI9"/>
<proteinExistence type="predicted"/>
<dbReference type="EMBL" id="CP049742">
    <property type="protein sequence ID" value="QPC47803.1"/>
    <property type="molecule type" value="Genomic_DNA"/>
</dbReference>
<protein>
    <submittedName>
        <fullName evidence="2">DUF4178 domain-containing protein</fullName>
    </submittedName>
</protein>
<dbReference type="RefSeq" id="WP_239672481.1">
    <property type="nucleotide sequence ID" value="NZ_CP049742.1"/>
</dbReference>
<organism evidence="2 3">
    <name type="scientific">Mangrovibacillus cuniculi</name>
    <dbReference type="NCBI Taxonomy" id="2593652"/>
    <lineage>
        <taxon>Bacteria</taxon>
        <taxon>Bacillati</taxon>
        <taxon>Bacillota</taxon>
        <taxon>Bacilli</taxon>
        <taxon>Bacillales</taxon>
        <taxon>Bacillaceae</taxon>
        <taxon>Mangrovibacillus</taxon>
    </lineage>
</organism>
<keyword evidence="3" id="KW-1185">Reference proteome</keyword>
<evidence type="ECO:0000313" key="3">
    <source>
        <dbReference type="Proteomes" id="UP000593626"/>
    </source>
</evidence>
<reference evidence="2 3" key="1">
    <citation type="submission" date="2019-07" db="EMBL/GenBank/DDBJ databases">
        <title>Genome sequence of 2 isolates from Red Sea Mangroves.</title>
        <authorList>
            <person name="Sefrji F."/>
            <person name="Michoud G."/>
            <person name="Merlino G."/>
            <person name="Daffonchio D."/>
        </authorList>
    </citation>
    <scope>NUCLEOTIDE SEQUENCE [LARGE SCALE GENOMIC DNA]</scope>
    <source>
        <strain evidence="2 3">R1DC41</strain>
    </source>
</reference>
<feature type="domain" description="DUF4178" evidence="1">
    <location>
        <begin position="27"/>
        <end position="160"/>
    </location>
</feature>
<dbReference type="Proteomes" id="UP000593626">
    <property type="component" value="Chromosome"/>
</dbReference>
<accession>A0A7S8CDI9</accession>
<dbReference type="KEGG" id="mcui:G8O30_12970"/>
<name>A0A7S8CDI9_9BACI</name>
<evidence type="ECO:0000259" key="1">
    <source>
        <dbReference type="Pfam" id="PF13785"/>
    </source>
</evidence>
<dbReference type="Pfam" id="PF13785">
    <property type="entry name" value="DUF4178"/>
    <property type="match status" value="1"/>
</dbReference>
<evidence type="ECO:0000313" key="2">
    <source>
        <dbReference type="EMBL" id="QPC47803.1"/>
    </source>
</evidence>
<gene>
    <name evidence="2" type="ORF">G8O30_12970</name>
</gene>
<dbReference type="InterPro" id="IPR025235">
    <property type="entry name" value="DUF4178"/>
</dbReference>
<sequence length="171" mass="19690">MNIFKKIFGGNKAIDNPIQERTLHTIQVGDIVTYDLVDYQVVGVMTYRQNRYEWKAYQLENVSGTKWLSVEQDDELEVGIYEKIKLRLTEPLPEEITHSRRTYYFDERGVARVTGQGRSQAVTGQECRYAGYTDEEEENYLSVEIWGSEIEVSAGYGIEPYEIKILAGTAN</sequence>